<sequence length="208" mass="22920">MSNSMEFGGGGDDVDQRGLLSRATDIAAGLKHPVTAFFHLLFKVLALMAYIFGTWFSSSFVNIFVLCVLLLAFDFWTVKNVTGRLMVGLRWWSEVQDDGSTEWKFEAQEDNLQSTTLDIGVFWLGLIMPALIWFLFGIGSLFRLSFDWLLLISIALVLSFANIIGYVRCKKDARSKVATGVASFVTRAGMNNSMGRALTSAAGSAFGL</sequence>
<dbReference type="InterPro" id="IPR008564">
    <property type="entry name" value="TVP23-like"/>
</dbReference>
<dbReference type="GO" id="GO:0009306">
    <property type="term" value="P:protein secretion"/>
    <property type="evidence" value="ECO:0007669"/>
    <property type="project" value="TreeGrafter"/>
</dbReference>
<evidence type="ECO:0000256" key="2">
    <source>
        <dbReference type="ARBA" id="ARBA00005467"/>
    </source>
</evidence>
<dbReference type="PANTHER" id="PTHR13019:SF7">
    <property type="entry name" value="GOLGI APPARATUS MEMBRANE PROTEIN TVP23"/>
    <property type="match status" value="1"/>
</dbReference>
<dbReference type="Pfam" id="PF05832">
    <property type="entry name" value="DUF846"/>
    <property type="match status" value="1"/>
</dbReference>
<evidence type="ECO:0000256" key="5">
    <source>
        <dbReference type="ARBA" id="ARBA00023136"/>
    </source>
</evidence>
<evidence type="ECO:0000256" key="6">
    <source>
        <dbReference type="RuleBase" id="RU361206"/>
    </source>
</evidence>
<name>A0A7S0Q2P4_9EUKA</name>
<evidence type="ECO:0000256" key="4">
    <source>
        <dbReference type="ARBA" id="ARBA00022989"/>
    </source>
</evidence>
<dbReference type="GO" id="GO:0016192">
    <property type="term" value="P:vesicle-mediated transport"/>
    <property type="evidence" value="ECO:0007669"/>
    <property type="project" value="TreeGrafter"/>
</dbReference>
<organism evidence="7">
    <name type="scientific">Coccolithus braarudii</name>
    <dbReference type="NCBI Taxonomy" id="221442"/>
    <lineage>
        <taxon>Eukaryota</taxon>
        <taxon>Haptista</taxon>
        <taxon>Haptophyta</taxon>
        <taxon>Prymnesiophyceae</taxon>
        <taxon>Coccolithales</taxon>
        <taxon>Coccolithaceae</taxon>
        <taxon>Coccolithus</taxon>
    </lineage>
</organism>
<reference evidence="7" key="1">
    <citation type="submission" date="2021-01" db="EMBL/GenBank/DDBJ databases">
        <authorList>
            <person name="Corre E."/>
            <person name="Pelletier E."/>
            <person name="Niang G."/>
            <person name="Scheremetjew M."/>
            <person name="Finn R."/>
            <person name="Kale V."/>
            <person name="Holt S."/>
            <person name="Cochrane G."/>
            <person name="Meng A."/>
            <person name="Brown T."/>
            <person name="Cohen L."/>
        </authorList>
    </citation>
    <scope>NUCLEOTIDE SEQUENCE</scope>
    <source>
        <strain evidence="7">PLY182g</strain>
    </source>
</reference>
<keyword evidence="5 6" id="KW-0472">Membrane</keyword>
<proteinExistence type="inferred from homology"/>
<feature type="transmembrane region" description="Helical" evidence="6">
    <location>
        <begin position="148"/>
        <end position="167"/>
    </location>
</feature>
<comment type="subcellular location">
    <subcellularLocation>
        <location evidence="1 6">Membrane</location>
        <topology evidence="1 6">Multi-pass membrane protein</topology>
    </subcellularLocation>
</comment>
<gene>
    <name evidence="7" type="ORF">CPEL01642_LOCUS9523</name>
</gene>
<dbReference type="EMBL" id="HBEY01019870">
    <property type="protein sequence ID" value="CAD8606188.1"/>
    <property type="molecule type" value="Transcribed_RNA"/>
</dbReference>
<accession>A0A7S0Q2P4</accession>
<dbReference type="PANTHER" id="PTHR13019">
    <property type="entry name" value="GOLGI APPARATUS MEMBRANE PROTEIN TVP23"/>
    <property type="match status" value="1"/>
</dbReference>
<keyword evidence="4 6" id="KW-1133">Transmembrane helix</keyword>
<comment type="similarity">
    <text evidence="2 6">Belongs to the TVP23 family.</text>
</comment>
<feature type="transmembrane region" description="Helical" evidence="6">
    <location>
        <begin position="121"/>
        <end position="142"/>
    </location>
</feature>
<evidence type="ECO:0000313" key="7">
    <source>
        <dbReference type="EMBL" id="CAD8606188.1"/>
    </source>
</evidence>
<evidence type="ECO:0000256" key="1">
    <source>
        <dbReference type="ARBA" id="ARBA00004141"/>
    </source>
</evidence>
<evidence type="ECO:0000256" key="3">
    <source>
        <dbReference type="ARBA" id="ARBA00022692"/>
    </source>
</evidence>
<dbReference type="GO" id="GO:0000139">
    <property type="term" value="C:Golgi membrane"/>
    <property type="evidence" value="ECO:0007669"/>
    <property type="project" value="TreeGrafter"/>
</dbReference>
<feature type="transmembrane region" description="Helical" evidence="6">
    <location>
        <begin position="59"/>
        <end position="78"/>
    </location>
</feature>
<dbReference type="AlphaFoldDB" id="A0A7S0Q2P4"/>
<keyword evidence="3 6" id="KW-0812">Transmembrane</keyword>
<protein>
    <recommendedName>
        <fullName evidence="6">Golgi apparatus membrane protein TVP23 homolog</fullName>
    </recommendedName>
</protein>